<dbReference type="Proteomes" id="UP000016569">
    <property type="component" value="Unassembled WGS sequence"/>
</dbReference>
<dbReference type="GO" id="GO:0008300">
    <property type="term" value="P:isoprenoid catabolic process"/>
    <property type="evidence" value="ECO:0007669"/>
    <property type="project" value="TreeGrafter"/>
</dbReference>
<sequence>MQFGLSCVIGLKPQETIMAKPTDSDLNAPDLNALDVTDAEAAEMNRINHPLVAGAAPDANDQLAVIDSTPDGMVFITINRLSKKNAFDAATIAALREAFETLHGADHVRAVFIRGAGGVFSAGADLNWMRAAADWSESDNRDDAMGLADMLKALYDIPALTVALVEGAAMGGGAGIVAACDMAVAVKSATFAFSEVKLGLIPATIAPYVVEAVGARRARALFLTGNPFDADYAAHVGLVDAVVPDVDALHGFIDQITGTLTACAPGAMGEAKRVVHLVANRRIDSGLMDDTARLIARARVSAEGQEGVRAFLDKRKPNWAK</sequence>
<dbReference type="CDD" id="cd06558">
    <property type="entry name" value="crotonase-like"/>
    <property type="match status" value="1"/>
</dbReference>
<dbReference type="InterPro" id="IPR001753">
    <property type="entry name" value="Enoyl-CoA_hydra/iso"/>
</dbReference>
<dbReference type="PANTHER" id="PTHR42964:SF1">
    <property type="entry name" value="POLYKETIDE BIOSYNTHESIS ENOYL-COA HYDRATASE PKSH-RELATED"/>
    <property type="match status" value="1"/>
</dbReference>
<gene>
    <name evidence="2" type="ORF">MBEBAB_2527</name>
</gene>
<organism evidence="2 3">
    <name type="scientific">Brevundimonas abyssalis TAR-001</name>
    <dbReference type="NCBI Taxonomy" id="1391729"/>
    <lineage>
        <taxon>Bacteria</taxon>
        <taxon>Pseudomonadati</taxon>
        <taxon>Pseudomonadota</taxon>
        <taxon>Alphaproteobacteria</taxon>
        <taxon>Caulobacterales</taxon>
        <taxon>Caulobacteraceae</taxon>
        <taxon>Brevundimonas</taxon>
    </lineage>
</organism>
<accession>A0A8E0TS95</accession>
<dbReference type="InterPro" id="IPR029045">
    <property type="entry name" value="ClpP/crotonase-like_dom_sf"/>
</dbReference>
<comment type="caution">
    <text evidence="2">The sequence shown here is derived from an EMBL/GenBank/DDBJ whole genome shotgun (WGS) entry which is preliminary data.</text>
</comment>
<dbReference type="PANTHER" id="PTHR42964">
    <property type="entry name" value="ENOYL-COA HYDRATASE"/>
    <property type="match status" value="1"/>
</dbReference>
<evidence type="ECO:0000313" key="2">
    <source>
        <dbReference type="EMBL" id="GAD60277.1"/>
    </source>
</evidence>
<dbReference type="AlphaFoldDB" id="A0A8E0TS95"/>
<dbReference type="Gene3D" id="1.10.12.10">
    <property type="entry name" value="Lyase 2-enoyl-coa Hydratase, Chain A, domain 2"/>
    <property type="match status" value="1"/>
</dbReference>
<dbReference type="EMBL" id="BATC01000062">
    <property type="protein sequence ID" value="GAD60277.1"/>
    <property type="molecule type" value="Genomic_DNA"/>
</dbReference>
<proteinExistence type="inferred from homology"/>
<dbReference type="GO" id="GO:0003824">
    <property type="term" value="F:catalytic activity"/>
    <property type="evidence" value="ECO:0007669"/>
    <property type="project" value="UniProtKB-ARBA"/>
</dbReference>
<name>A0A8E0TS95_9CAUL</name>
<comment type="similarity">
    <text evidence="1">Belongs to the enoyl-CoA hydratase/isomerase family.</text>
</comment>
<evidence type="ECO:0000256" key="1">
    <source>
        <dbReference type="ARBA" id="ARBA00005254"/>
    </source>
</evidence>
<evidence type="ECO:0000313" key="3">
    <source>
        <dbReference type="Proteomes" id="UP000016569"/>
    </source>
</evidence>
<reference evidence="3" key="1">
    <citation type="journal article" date="2013" name="Genome Announc.">
        <title>Draft Genome Sequence of the Dimorphic Prosthecate Bacterium Brevundimonas abyssalis TAR-001T.</title>
        <authorList>
            <person name="Tsubouchi T."/>
            <person name="Nishi S."/>
            <person name="Usui K."/>
            <person name="Shimane Y."/>
            <person name="Takaki Y."/>
            <person name="Maruyama T."/>
            <person name="Hatada Y."/>
        </authorList>
    </citation>
    <scope>NUCLEOTIDE SEQUENCE [LARGE SCALE GENOMIC DNA]</scope>
    <source>
        <strain evidence="3">TAR-001</strain>
    </source>
</reference>
<dbReference type="Pfam" id="PF00378">
    <property type="entry name" value="ECH_1"/>
    <property type="match status" value="1"/>
</dbReference>
<dbReference type="SUPFAM" id="SSF52096">
    <property type="entry name" value="ClpP/crotonase"/>
    <property type="match status" value="1"/>
</dbReference>
<dbReference type="InterPro" id="IPR051683">
    <property type="entry name" value="Enoyl-CoA_Hydratase/Isomerase"/>
</dbReference>
<dbReference type="Gene3D" id="3.90.226.10">
    <property type="entry name" value="2-enoyl-CoA Hydratase, Chain A, domain 1"/>
    <property type="match status" value="1"/>
</dbReference>
<protein>
    <submittedName>
        <fullName evidence="2">Methylglutaconyl-CoA hydratase</fullName>
    </submittedName>
</protein>
<keyword evidence="3" id="KW-1185">Reference proteome</keyword>
<dbReference type="InterPro" id="IPR014748">
    <property type="entry name" value="Enoyl-CoA_hydra_C"/>
</dbReference>